<dbReference type="GO" id="GO:0006508">
    <property type="term" value="P:proteolysis"/>
    <property type="evidence" value="ECO:0007669"/>
    <property type="project" value="UniProtKB-KW"/>
</dbReference>
<keyword evidence="4" id="KW-0479">Metal-binding</keyword>
<evidence type="ECO:0000256" key="2">
    <source>
        <dbReference type="ARBA" id="ARBA00004776"/>
    </source>
</evidence>
<evidence type="ECO:0000256" key="5">
    <source>
        <dbReference type="ARBA" id="ARBA00022729"/>
    </source>
</evidence>
<evidence type="ECO:0000256" key="9">
    <source>
        <dbReference type="ARBA" id="ARBA00023316"/>
    </source>
</evidence>
<dbReference type="PANTHER" id="PTHR37425:SF1">
    <property type="entry name" value="OUTER MEMBRANE PROTEIN"/>
    <property type="match status" value="1"/>
</dbReference>
<keyword evidence="14" id="KW-1185">Reference proteome</keyword>
<dbReference type="EMBL" id="CP048029">
    <property type="protein sequence ID" value="QIK37511.1"/>
    <property type="molecule type" value="Genomic_DNA"/>
</dbReference>
<evidence type="ECO:0000256" key="3">
    <source>
        <dbReference type="ARBA" id="ARBA00022670"/>
    </source>
</evidence>
<dbReference type="InterPro" id="IPR010275">
    <property type="entry name" value="MepK"/>
</dbReference>
<keyword evidence="9" id="KW-0961">Cell wall biogenesis/degradation</keyword>
<organism evidence="13 14">
    <name type="scientific">Caldichromatium japonicum</name>
    <dbReference type="NCBI Taxonomy" id="2699430"/>
    <lineage>
        <taxon>Bacteria</taxon>
        <taxon>Pseudomonadati</taxon>
        <taxon>Pseudomonadota</taxon>
        <taxon>Gammaproteobacteria</taxon>
        <taxon>Chromatiales</taxon>
        <taxon>Chromatiaceae</taxon>
        <taxon>Caldichromatium</taxon>
    </lineage>
</organism>
<dbReference type="Pfam" id="PF05951">
    <property type="entry name" value="Peptidase_M15_2"/>
    <property type="match status" value="1"/>
</dbReference>
<dbReference type="GO" id="GO:0008237">
    <property type="term" value="F:metallopeptidase activity"/>
    <property type="evidence" value="ECO:0007669"/>
    <property type="project" value="UniProtKB-KW"/>
</dbReference>
<evidence type="ECO:0000256" key="7">
    <source>
        <dbReference type="ARBA" id="ARBA00022833"/>
    </source>
</evidence>
<evidence type="ECO:0000256" key="10">
    <source>
        <dbReference type="ARBA" id="ARBA00093448"/>
    </source>
</evidence>
<dbReference type="CDD" id="cd14844">
    <property type="entry name" value="Zn-DD-carboxypeptidase_like"/>
    <property type="match status" value="1"/>
</dbReference>
<evidence type="ECO:0000256" key="11">
    <source>
        <dbReference type="ARBA" id="ARBA00093666"/>
    </source>
</evidence>
<evidence type="ECO:0000313" key="13">
    <source>
        <dbReference type="EMBL" id="QIK37511.1"/>
    </source>
</evidence>
<reference evidence="14" key="1">
    <citation type="submission" date="2020-01" db="EMBL/GenBank/DDBJ databases">
        <title>Caldichromatium gen. nov., sp. nov., a thermophilic purple sulfur bacterium member of the family Chromatiaceae isolated from Nakabusa hot spring, Japan.</title>
        <authorList>
            <person name="Saini M.K."/>
            <person name="Hanada S."/>
            <person name="Tank M."/>
        </authorList>
    </citation>
    <scope>NUCLEOTIDE SEQUENCE [LARGE SCALE GENOMIC DNA]</scope>
    <source>
        <strain evidence="14">No.7</strain>
    </source>
</reference>
<evidence type="ECO:0000256" key="1">
    <source>
        <dbReference type="ARBA" id="ARBA00001947"/>
    </source>
</evidence>
<evidence type="ECO:0000256" key="6">
    <source>
        <dbReference type="ARBA" id="ARBA00022801"/>
    </source>
</evidence>
<evidence type="ECO:0000256" key="4">
    <source>
        <dbReference type="ARBA" id="ARBA00022723"/>
    </source>
</evidence>
<evidence type="ECO:0000256" key="12">
    <source>
        <dbReference type="SAM" id="SignalP"/>
    </source>
</evidence>
<feature type="chain" id="PRO_5026135042" description="Murein endopeptidase K" evidence="12">
    <location>
        <begin position="21"/>
        <end position="195"/>
    </location>
</feature>
<dbReference type="AlphaFoldDB" id="A0A6G7VBW8"/>
<keyword evidence="3" id="KW-0645">Protease</keyword>
<dbReference type="GO" id="GO:0071555">
    <property type="term" value="P:cell wall organization"/>
    <property type="evidence" value="ECO:0007669"/>
    <property type="project" value="UniProtKB-KW"/>
</dbReference>
<comment type="cofactor">
    <cofactor evidence="1">
        <name>Zn(2+)</name>
        <dbReference type="ChEBI" id="CHEBI:29105"/>
    </cofactor>
</comment>
<dbReference type="SUPFAM" id="SSF55166">
    <property type="entry name" value="Hedgehog/DD-peptidase"/>
    <property type="match status" value="1"/>
</dbReference>
<dbReference type="InterPro" id="IPR009045">
    <property type="entry name" value="Zn_M74/Hedgehog-like"/>
</dbReference>
<keyword evidence="5 12" id="KW-0732">Signal</keyword>
<proteinExistence type="inferred from homology"/>
<feature type="signal peptide" evidence="12">
    <location>
        <begin position="1"/>
        <end position="20"/>
    </location>
</feature>
<dbReference type="PANTHER" id="PTHR37425">
    <property type="match status" value="1"/>
</dbReference>
<dbReference type="KEGG" id="cjap:GWK36_05435"/>
<dbReference type="Gene3D" id="3.30.1380.10">
    <property type="match status" value="1"/>
</dbReference>
<dbReference type="RefSeq" id="WP_166270277.1">
    <property type="nucleotide sequence ID" value="NZ_CP048029.1"/>
</dbReference>
<name>A0A6G7VBW8_9GAMM</name>
<protein>
    <recommendedName>
        <fullName evidence="11">Murein endopeptidase K</fullName>
    </recommendedName>
</protein>
<gene>
    <name evidence="13" type="ORF">GWK36_05435</name>
</gene>
<sequence length="195" mass="21963">MNRRYFLGSILSAAAAPAAAFPFFTSRRPPAAVQRPRFLSFHHLHTDEAVTLAYRVGDAYQPAALQRLNYLFRDHRTGEVRTIDPRLFDLLYDLKVYLGDPDARFEIISAYRSPATNAQLRKTSSGVARNSLHLRGQAVDVRLPDLSTRRLCEAALELGRGGVGYYRRSDFVHLDTGEVRSWGIQALTKRAEADV</sequence>
<evidence type="ECO:0000313" key="14">
    <source>
        <dbReference type="Proteomes" id="UP000502699"/>
    </source>
</evidence>
<keyword evidence="8" id="KW-0482">Metalloprotease</keyword>
<accession>A0A6G7VBW8</accession>
<dbReference type="Proteomes" id="UP000502699">
    <property type="component" value="Chromosome"/>
</dbReference>
<dbReference type="GO" id="GO:0046872">
    <property type="term" value="F:metal ion binding"/>
    <property type="evidence" value="ECO:0007669"/>
    <property type="project" value="UniProtKB-KW"/>
</dbReference>
<keyword evidence="7" id="KW-0862">Zinc</keyword>
<comment type="pathway">
    <text evidence="2">Cell wall biogenesis; cell wall polysaccharide biosynthesis.</text>
</comment>
<comment type="similarity">
    <text evidence="10">Belongs to the peptidase M15 family.</text>
</comment>
<keyword evidence="6" id="KW-0378">Hydrolase</keyword>
<evidence type="ECO:0000256" key="8">
    <source>
        <dbReference type="ARBA" id="ARBA00023049"/>
    </source>
</evidence>